<dbReference type="PANTHER" id="PTHR21292">
    <property type="entry name" value="EXOCYST COMPLEX COMPONENT SEC6-RELATED"/>
    <property type="match status" value="1"/>
</dbReference>
<keyword evidence="3" id="KW-0268">Exocytosis</keyword>
<dbReference type="EMBL" id="OZ022407">
    <property type="protein sequence ID" value="CAK9437774.1"/>
    <property type="molecule type" value="Genomic_DNA"/>
</dbReference>
<reference evidence="4 5" key="1">
    <citation type="submission" date="2024-03" db="EMBL/GenBank/DDBJ databases">
        <authorList>
            <person name="Brejova B."/>
        </authorList>
    </citation>
    <scope>NUCLEOTIDE SEQUENCE [LARGE SCALE GENOMIC DNA]</scope>
    <source>
        <strain evidence="4 5">CBS 14171</strain>
    </source>
</reference>
<protein>
    <recommendedName>
        <fullName evidence="6">Exocyst complex component Sec6</fullName>
    </recommendedName>
</protein>
<gene>
    <name evidence="4" type="ORF">LODBEIA_P21520</name>
</gene>
<keyword evidence="5" id="KW-1185">Reference proteome</keyword>
<evidence type="ECO:0008006" key="6">
    <source>
        <dbReference type="Google" id="ProtNLM"/>
    </source>
</evidence>
<evidence type="ECO:0000313" key="4">
    <source>
        <dbReference type="EMBL" id="CAK9437774.1"/>
    </source>
</evidence>
<dbReference type="GeneID" id="92207348"/>
<sequence>MSDLALSRIGSLIKTQDDVANIASIKQSFVKEKSSIDFKLSTATQVHFDSIMDNLAQMKNAMKKMNDIKASMAKIQQIYNESVAQPKDYELICKMICVNQFLNQVANLYDDISHFKGIVEKLTSVIRREIEQMQSSLTYTIPSFLDLHFQYTQIRNFHDYLEFYTKSSSDDLKSIVQRITMPTRDLIRAFDELLNECITSLTECTRENNLEIIYKLMAIIAFEEQEDLKLRVSRGLKLENTDINRDYKHFRSKERNYKRFFFEKFKLYFQGTFEACVEYNAHDRIALYDNLDWMQDEIVFVHDAMAPLFPQQWEIDSFVQSIFYDKLHAYTLNLINDEPAAEDIIRIITYDKKFSDFIKSIDGDSASMSIIGDDLKTTMLDDYLKTITAKMKEWNFSLMKQESKVFVERNKAPDIYPYDQEIEDVDVNNEPIVLHSEVSAYVLPDFKSPMLMMKEQADAASLAGNAKILIAVIENFCTCYVQRVANFQSLVDEEMDKYFQFYNNFHFLVKMSKARRLFKKKPTVLDVDSLTPEEQSNLSREGLVEYLGALANSLEISNDIMNNKFASSYKEKVHTNYHVPITQAFSTAVEKSNSLVSEICISISNIIINDLYTSLCKLFTKAWLEDGSKQTEDVMMMTVIAETIAEYMSEARSYCIYTVYQVLFEIFLDKFVCTYLSIGFENILHGEGKKIDPQTQGYKAFKSRIQKDAEFLFGGLSDLFMEKDRHYLLSSLTAIELLADLGTCEDPMHNIPEQFREFVLPVFYNCSLDYIKGVVLCRKDMGKSQWKIMEPVLVEIKNEYHKNVEPPAVPILTLDGFEFAD</sequence>
<accession>A0ABP0ZIF4</accession>
<dbReference type="InterPro" id="IPR042532">
    <property type="entry name" value="EXOC3/Sec6_C"/>
</dbReference>
<evidence type="ECO:0000313" key="5">
    <source>
        <dbReference type="Proteomes" id="UP001497383"/>
    </source>
</evidence>
<evidence type="ECO:0000256" key="2">
    <source>
        <dbReference type="ARBA" id="ARBA00022448"/>
    </source>
</evidence>
<evidence type="ECO:0000256" key="3">
    <source>
        <dbReference type="ARBA" id="ARBA00022483"/>
    </source>
</evidence>
<keyword evidence="2" id="KW-0813">Transport</keyword>
<name>A0ABP0ZIF4_9ASCO</name>
<dbReference type="Pfam" id="PF06046">
    <property type="entry name" value="Sec6"/>
    <property type="match status" value="1"/>
</dbReference>
<organism evidence="4 5">
    <name type="scientific">Lodderomyces beijingensis</name>
    <dbReference type="NCBI Taxonomy" id="1775926"/>
    <lineage>
        <taxon>Eukaryota</taxon>
        <taxon>Fungi</taxon>
        <taxon>Dikarya</taxon>
        <taxon>Ascomycota</taxon>
        <taxon>Saccharomycotina</taxon>
        <taxon>Pichiomycetes</taxon>
        <taxon>Debaryomycetaceae</taxon>
        <taxon>Candida/Lodderomyces clade</taxon>
        <taxon>Lodderomyces</taxon>
    </lineage>
</organism>
<dbReference type="Proteomes" id="UP001497383">
    <property type="component" value="Chromosome 3"/>
</dbReference>
<dbReference type="Gene3D" id="1.10.357.70">
    <property type="entry name" value="Exocyst complex component Sec6, C-terminal domain"/>
    <property type="match status" value="1"/>
</dbReference>
<dbReference type="PANTHER" id="PTHR21292:SF1">
    <property type="entry name" value="EXOCYST COMPLEX COMPONENT 3"/>
    <property type="match status" value="1"/>
</dbReference>
<dbReference type="InterPro" id="IPR010326">
    <property type="entry name" value="EXOC3/Sec6"/>
</dbReference>
<dbReference type="Gene3D" id="1.10.357.50">
    <property type="match status" value="1"/>
</dbReference>
<dbReference type="RefSeq" id="XP_066829090.1">
    <property type="nucleotide sequence ID" value="XM_066972120.1"/>
</dbReference>
<proteinExistence type="inferred from homology"/>
<comment type="similarity">
    <text evidence="1">Belongs to the SEC6 family.</text>
</comment>
<evidence type="ECO:0000256" key="1">
    <source>
        <dbReference type="ARBA" id="ARBA00009447"/>
    </source>
</evidence>